<name>A0A0U4BE00_9ACTN</name>
<keyword evidence="2" id="KW-0808">Transferase</keyword>
<dbReference type="InterPro" id="IPR011004">
    <property type="entry name" value="Trimer_LpxA-like_sf"/>
</dbReference>
<evidence type="ECO:0000256" key="1">
    <source>
        <dbReference type="ARBA" id="ARBA00007274"/>
    </source>
</evidence>
<dbReference type="Proteomes" id="UP000067689">
    <property type="component" value="Chromosome"/>
</dbReference>
<comment type="similarity">
    <text evidence="1">Belongs to the transferase hexapeptide repeat family.</text>
</comment>
<evidence type="ECO:0000256" key="2">
    <source>
        <dbReference type="ARBA" id="ARBA00022679"/>
    </source>
</evidence>
<reference evidence="3 4" key="1">
    <citation type="journal article" date="1991" name="Int. J. Syst. Bacteriol.">
        <title>Description of the erythromycin-producing bacterium Arthrobacter sp. strain NRRL B-3381 as Aeromicrobium erythreum gen. nov., sp. nov.</title>
        <authorList>
            <person name="Miller E.S."/>
            <person name="Woese C.R."/>
            <person name="Brenner S."/>
        </authorList>
    </citation>
    <scope>NUCLEOTIDE SEQUENCE [LARGE SCALE GENOMIC DNA]</scope>
    <source>
        <strain evidence="3 4">AR18</strain>
    </source>
</reference>
<evidence type="ECO:0008006" key="5">
    <source>
        <dbReference type="Google" id="ProtNLM"/>
    </source>
</evidence>
<dbReference type="PATRIC" id="fig|2041.4.peg.494"/>
<keyword evidence="4" id="KW-1185">Reference proteome</keyword>
<dbReference type="SUPFAM" id="SSF51161">
    <property type="entry name" value="Trimeric LpxA-like enzymes"/>
    <property type="match status" value="1"/>
</dbReference>
<proteinExistence type="inferred from homology"/>
<dbReference type="EMBL" id="CP011502">
    <property type="protein sequence ID" value="ALX03617.1"/>
    <property type="molecule type" value="Genomic_DNA"/>
</dbReference>
<accession>A0A0U4BE00</accession>
<dbReference type="Gene3D" id="2.160.10.10">
    <property type="entry name" value="Hexapeptide repeat proteins"/>
    <property type="match status" value="1"/>
</dbReference>
<dbReference type="KEGG" id="aer:AERYTH_02340"/>
<dbReference type="GO" id="GO:0005829">
    <property type="term" value="C:cytosol"/>
    <property type="evidence" value="ECO:0007669"/>
    <property type="project" value="TreeGrafter"/>
</dbReference>
<dbReference type="STRING" id="2041.AERYTH_02340"/>
<dbReference type="PANTHER" id="PTHR23416">
    <property type="entry name" value="SIALIC ACID SYNTHASE-RELATED"/>
    <property type="match status" value="1"/>
</dbReference>
<evidence type="ECO:0000313" key="3">
    <source>
        <dbReference type="EMBL" id="ALX03617.1"/>
    </source>
</evidence>
<dbReference type="InterPro" id="IPR051159">
    <property type="entry name" value="Hexapeptide_acetyltransf"/>
</dbReference>
<protein>
    <recommendedName>
        <fullName evidence="5">Acetyltransferase</fullName>
    </recommendedName>
</protein>
<organism evidence="3 4">
    <name type="scientific">Aeromicrobium erythreum</name>
    <dbReference type="NCBI Taxonomy" id="2041"/>
    <lineage>
        <taxon>Bacteria</taxon>
        <taxon>Bacillati</taxon>
        <taxon>Actinomycetota</taxon>
        <taxon>Actinomycetes</taxon>
        <taxon>Propionibacteriales</taxon>
        <taxon>Nocardioidaceae</taxon>
        <taxon>Aeromicrobium</taxon>
    </lineage>
</organism>
<dbReference type="AlphaFoldDB" id="A0A0U4BE00"/>
<gene>
    <name evidence="3" type="ORF">AERYTH_02340</name>
</gene>
<dbReference type="OrthoDB" id="2643438at2"/>
<evidence type="ECO:0000313" key="4">
    <source>
        <dbReference type="Proteomes" id="UP000067689"/>
    </source>
</evidence>
<dbReference type="GO" id="GO:0008374">
    <property type="term" value="F:O-acyltransferase activity"/>
    <property type="evidence" value="ECO:0007669"/>
    <property type="project" value="TreeGrafter"/>
</dbReference>
<sequence>MEPNVGLAPEHRERLRAAGADVDAVDAQTWTRVRDGVPTWWHDCDNALYLADGALLPPKVLEQLTLFPVRDVVVAVGSALRSIASLLVGGDGATVFVDAGCELTAGEVYCGGGSSIVLHGPLVATRCAVVDARNGGSVVALPEQLWAADVYVATDDMHRLEDRATGERLNPFGASIRLGRHVWLCKDAVVTGHADVGDGAVVGMRAVVRGQKVPAHSVVAGTPARVVRDDVAWSYDDRP</sequence>
<dbReference type="RefSeq" id="WP_067854154.1">
    <property type="nucleotide sequence ID" value="NZ_CP011502.1"/>
</dbReference>
<dbReference type="PANTHER" id="PTHR23416:SF23">
    <property type="entry name" value="ACETYLTRANSFERASE C18B11.09C-RELATED"/>
    <property type="match status" value="1"/>
</dbReference>